<dbReference type="Proteomes" id="UP000789901">
    <property type="component" value="Unassembled WGS sequence"/>
</dbReference>
<comment type="caution">
    <text evidence="1">The sequence shown here is derived from an EMBL/GenBank/DDBJ whole genome shotgun (WGS) entry which is preliminary data.</text>
</comment>
<feature type="non-terminal residue" evidence="1">
    <location>
        <position position="1"/>
    </location>
</feature>
<sequence length="40" mass="4951">MRKNQNIARNQKFTRMDLARRWDNVCARELPKVGELKNWY</sequence>
<protein>
    <submittedName>
        <fullName evidence="1">3025_t:CDS:1</fullName>
    </submittedName>
</protein>
<name>A0ABN7UIW1_GIGMA</name>
<accession>A0ABN7UIW1</accession>
<reference evidence="1 2" key="1">
    <citation type="submission" date="2021-06" db="EMBL/GenBank/DDBJ databases">
        <authorList>
            <person name="Kallberg Y."/>
            <person name="Tangrot J."/>
            <person name="Rosling A."/>
        </authorList>
    </citation>
    <scope>NUCLEOTIDE SEQUENCE [LARGE SCALE GENOMIC DNA]</scope>
    <source>
        <strain evidence="1 2">120-4 pot B 10/14</strain>
    </source>
</reference>
<proteinExistence type="predicted"/>
<dbReference type="EMBL" id="CAJVQB010002972">
    <property type="protein sequence ID" value="CAG8593448.1"/>
    <property type="molecule type" value="Genomic_DNA"/>
</dbReference>
<evidence type="ECO:0000313" key="1">
    <source>
        <dbReference type="EMBL" id="CAG8593448.1"/>
    </source>
</evidence>
<organism evidence="1 2">
    <name type="scientific">Gigaspora margarita</name>
    <dbReference type="NCBI Taxonomy" id="4874"/>
    <lineage>
        <taxon>Eukaryota</taxon>
        <taxon>Fungi</taxon>
        <taxon>Fungi incertae sedis</taxon>
        <taxon>Mucoromycota</taxon>
        <taxon>Glomeromycotina</taxon>
        <taxon>Glomeromycetes</taxon>
        <taxon>Diversisporales</taxon>
        <taxon>Gigasporaceae</taxon>
        <taxon>Gigaspora</taxon>
    </lineage>
</organism>
<evidence type="ECO:0000313" key="2">
    <source>
        <dbReference type="Proteomes" id="UP000789901"/>
    </source>
</evidence>
<keyword evidence="2" id="KW-1185">Reference proteome</keyword>
<gene>
    <name evidence="1" type="ORF">GMARGA_LOCUS6522</name>
</gene>